<evidence type="ECO:0000313" key="3">
    <source>
        <dbReference type="Proteomes" id="UP000219636"/>
    </source>
</evidence>
<accession>A0A285TU46</accession>
<dbReference type="PROSITE" id="PS51257">
    <property type="entry name" value="PROKAR_LIPOPROTEIN"/>
    <property type="match status" value="1"/>
</dbReference>
<proteinExistence type="predicted"/>
<dbReference type="Proteomes" id="UP000219636">
    <property type="component" value="Unassembled WGS sequence"/>
</dbReference>
<reference evidence="3" key="1">
    <citation type="submission" date="2017-08" db="EMBL/GenBank/DDBJ databases">
        <authorList>
            <person name="Varghese N."/>
            <person name="Submissions S."/>
        </authorList>
    </citation>
    <scope>NUCLEOTIDE SEQUENCE [LARGE SCALE GENOMIC DNA]</scope>
    <source>
        <strain evidence="3">JC22</strain>
    </source>
</reference>
<feature type="signal peptide" evidence="1">
    <location>
        <begin position="1"/>
        <end position="20"/>
    </location>
</feature>
<protein>
    <recommendedName>
        <fullName evidence="4">Lipoprotein</fullName>
    </recommendedName>
</protein>
<evidence type="ECO:0000313" key="2">
    <source>
        <dbReference type="EMBL" id="SOC27643.1"/>
    </source>
</evidence>
<feature type="chain" id="PRO_5038966897" description="Lipoprotein" evidence="1">
    <location>
        <begin position="21"/>
        <end position="139"/>
    </location>
</feature>
<sequence length="139" mass="15688">MKKLLLLMLLISIVSGCSNESSKDEQNVTYFGQGEEWFGTYTISKVNSYSFESLYIQHIIDRENTPTLTKDVGEIEYVLDTGASKLESNSPQPLKGIGNFHTATETSELLIEGDYPEQATLTIEWNNQKEEIILTKQSE</sequence>
<organism evidence="2 3">
    <name type="scientific">Ureibacillus xyleni</name>
    <dbReference type="NCBI Taxonomy" id="614648"/>
    <lineage>
        <taxon>Bacteria</taxon>
        <taxon>Bacillati</taxon>
        <taxon>Bacillota</taxon>
        <taxon>Bacilli</taxon>
        <taxon>Bacillales</taxon>
        <taxon>Caryophanaceae</taxon>
        <taxon>Ureibacillus</taxon>
    </lineage>
</organism>
<keyword evidence="3" id="KW-1185">Reference proteome</keyword>
<dbReference type="RefSeq" id="WP_097075397.1">
    <property type="nucleotide sequence ID" value="NZ_OBMQ01000026.1"/>
</dbReference>
<dbReference type="OrthoDB" id="2680523at2"/>
<name>A0A285TU46_9BACL</name>
<dbReference type="EMBL" id="OBMQ01000026">
    <property type="protein sequence ID" value="SOC27643.1"/>
    <property type="molecule type" value="Genomic_DNA"/>
</dbReference>
<evidence type="ECO:0008006" key="4">
    <source>
        <dbReference type="Google" id="ProtNLM"/>
    </source>
</evidence>
<gene>
    <name evidence="2" type="ORF">SAMN05880501_1265</name>
</gene>
<dbReference type="AlphaFoldDB" id="A0A285TU46"/>
<evidence type="ECO:0000256" key="1">
    <source>
        <dbReference type="SAM" id="SignalP"/>
    </source>
</evidence>
<keyword evidence="1" id="KW-0732">Signal</keyword>